<proteinExistence type="predicted"/>
<name>A0A3B0W7W6_9ZZZZ</name>
<accession>A0A3B0W7W6</accession>
<feature type="domain" description="PilZ" evidence="1">
    <location>
        <begin position="44"/>
        <end position="127"/>
    </location>
</feature>
<sequence length="149" mass="16974">DYVANLDGLAKSGILPAKILLWMVEKINIQAGVLERLKEAYRKTSSPEEWKHYQVNLSASGFYFMTNDKYVLFTSMDIYMDIQGEIILCRGKVVSQEEVDDALLNSRVGIEFDLLTGEQEQAITLFLQYNELQDCMKKVPVPYIAPLNA</sequence>
<dbReference type="Pfam" id="PF07238">
    <property type="entry name" value="PilZ"/>
    <property type="match status" value="1"/>
</dbReference>
<reference evidence="2" key="1">
    <citation type="submission" date="2018-06" db="EMBL/GenBank/DDBJ databases">
        <authorList>
            <person name="Zhirakovskaya E."/>
        </authorList>
    </citation>
    <scope>NUCLEOTIDE SEQUENCE</scope>
</reference>
<organism evidence="2">
    <name type="scientific">hydrothermal vent metagenome</name>
    <dbReference type="NCBI Taxonomy" id="652676"/>
    <lineage>
        <taxon>unclassified sequences</taxon>
        <taxon>metagenomes</taxon>
        <taxon>ecological metagenomes</taxon>
    </lineage>
</organism>
<protein>
    <recommendedName>
        <fullName evidence="1">PilZ domain-containing protein</fullName>
    </recommendedName>
</protein>
<dbReference type="EMBL" id="UOFB01000189">
    <property type="protein sequence ID" value="VAW47302.1"/>
    <property type="molecule type" value="Genomic_DNA"/>
</dbReference>
<feature type="non-terminal residue" evidence="2">
    <location>
        <position position="1"/>
    </location>
</feature>
<dbReference type="GO" id="GO:0035438">
    <property type="term" value="F:cyclic-di-GMP binding"/>
    <property type="evidence" value="ECO:0007669"/>
    <property type="project" value="InterPro"/>
</dbReference>
<gene>
    <name evidence="2" type="ORF">MNBD_GAMMA04-537</name>
</gene>
<dbReference type="InterPro" id="IPR009875">
    <property type="entry name" value="PilZ_domain"/>
</dbReference>
<evidence type="ECO:0000313" key="2">
    <source>
        <dbReference type="EMBL" id="VAW47302.1"/>
    </source>
</evidence>
<evidence type="ECO:0000259" key="1">
    <source>
        <dbReference type="Pfam" id="PF07238"/>
    </source>
</evidence>
<dbReference type="AlphaFoldDB" id="A0A3B0W7W6"/>